<dbReference type="AlphaFoldDB" id="A0A0A9TQB8"/>
<protein>
    <submittedName>
        <fullName evidence="2">Uncharacterized protein</fullName>
    </submittedName>
</protein>
<feature type="region of interest" description="Disordered" evidence="1">
    <location>
        <begin position="34"/>
        <end position="57"/>
    </location>
</feature>
<sequence length="57" mass="6307">MAHDAMALVVATGKHQSAPMGFDLEEDDEEVAKKMKMEHDPNSKISVTAGYQPHREP</sequence>
<reference evidence="2" key="2">
    <citation type="journal article" date="2015" name="Data Brief">
        <title>Shoot transcriptome of the giant reed, Arundo donax.</title>
        <authorList>
            <person name="Barrero R.A."/>
            <person name="Guerrero F.D."/>
            <person name="Moolhuijzen P."/>
            <person name="Goolsby J.A."/>
            <person name="Tidwell J."/>
            <person name="Bellgard S.E."/>
            <person name="Bellgard M.I."/>
        </authorList>
    </citation>
    <scope>NUCLEOTIDE SEQUENCE</scope>
    <source>
        <tissue evidence="2">Shoot tissue taken approximately 20 cm above the soil surface</tissue>
    </source>
</reference>
<accession>A0A0A9TQB8</accession>
<reference evidence="2" key="1">
    <citation type="submission" date="2014-09" db="EMBL/GenBank/DDBJ databases">
        <authorList>
            <person name="Magalhaes I.L.F."/>
            <person name="Oliveira U."/>
            <person name="Santos F.R."/>
            <person name="Vidigal T.H.D.A."/>
            <person name="Brescovit A.D."/>
            <person name="Santos A.J."/>
        </authorList>
    </citation>
    <scope>NUCLEOTIDE SEQUENCE</scope>
    <source>
        <tissue evidence="2">Shoot tissue taken approximately 20 cm above the soil surface</tissue>
    </source>
</reference>
<name>A0A0A9TQB8_ARUDO</name>
<evidence type="ECO:0000256" key="1">
    <source>
        <dbReference type="SAM" id="MobiDB-lite"/>
    </source>
</evidence>
<proteinExistence type="predicted"/>
<evidence type="ECO:0000313" key="2">
    <source>
        <dbReference type="EMBL" id="JAD15202.1"/>
    </source>
</evidence>
<organism evidence="2">
    <name type="scientific">Arundo donax</name>
    <name type="common">Giant reed</name>
    <name type="synonym">Donax arundinaceus</name>
    <dbReference type="NCBI Taxonomy" id="35708"/>
    <lineage>
        <taxon>Eukaryota</taxon>
        <taxon>Viridiplantae</taxon>
        <taxon>Streptophyta</taxon>
        <taxon>Embryophyta</taxon>
        <taxon>Tracheophyta</taxon>
        <taxon>Spermatophyta</taxon>
        <taxon>Magnoliopsida</taxon>
        <taxon>Liliopsida</taxon>
        <taxon>Poales</taxon>
        <taxon>Poaceae</taxon>
        <taxon>PACMAD clade</taxon>
        <taxon>Arundinoideae</taxon>
        <taxon>Arundineae</taxon>
        <taxon>Arundo</taxon>
    </lineage>
</organism>
<dbReference type="EMBL" id="GBRH01183434">
    <property type="protein sequence ID" value="JAE14462.1"/>
    <property type="molecule type" value="Transcribed_RNA"/>
</dbReference>
<dbReference type="EMBL" id="GBRH01282693">
    <property type="protein sequence ID" value="JAD15202.1"/>
    <property type="molecule type" value="Transcribed_RNA"/>
</dbReference>